<dbReference type="EMBL" id="RVIJ01000057">
    <property type="protein sequence ID" value="MLW03680.1"/>
    <property type="molecule type" value="Genomic_DNA"/>
</dbReference>
<dbReference type="Proteomes" id="UP000885392">
    <property type="component" value="Unassembled WGS sequence"/>
</dbReference>
<gene>
    <name evidence="1" type="ORF">EAK82_26670</name>
</gene>
<evidence type="ECO:0000313" key="1">
    <source>
        <dbReference type="EMBL" id="MLW03680.1"/>
    </source>
</evidence>
<name>A0A3R0Y2K8_SALER</name>
<proteinExistence type="predicted"/>
<sequence length="86" mass="9975">MNEGKTVTNYTAANIKDILNRAGDRSSFAFDKFGPYFANAERLKAMKNKFALMLENDAERQVKRITERTQKSINDWFSFLAERYGI</sequence>
<dbReference type="AlphaFoldDB" id="A0A3R0Y2K8"/>
<comment type="caution">
    <text evidence="1">The sequence shown here is derived from an EMBL/GenBank/DDBJ whole genome shotgun (WGS) entry which is preliminary data.</text>
</comment>
<protein>
    <submittedName>
        <fullName evidence="1">Uncharacterized protein</fullName>
    </submittedName>
</protein>
<reference evidence="1" key="1">
    <citation type="submission" date="2018-10" db="EMBL/GenBank/DDBJ databases">
        <authorList>
            <consortium name="PulseNet: The National Subtyping Network for Foodborne Disease Surveillance"/>
            <person name="Tarr C.L."/>
            <person name="Trees E."/>
            <person name="Katz L.S."/>
            <person name="Carleton-Romer H.A."/>
            <person name="Stroika S."/>
            <person name="Kucerova Z."/>
            <person name="Roache K.F."/>
            <person name="Sabol A.L."/>
            <person name="Besser J."/>
            <person name="Gerner-Smidt P."/>
        </authorList>
    </citation>
    <scope>NUCLEOTIDE SEQUENCE [LARGE SCALE GENOMIC DNA]</scope>
    <source>
        <strain evidence="1">PNUSAS038541</strain>
    </source>
</reference>
<accession>A0A3R0Y2K8</accession>
<organism evidence="1">
    <name type="scientific">Salmonella enterica</name>
    <name type="common">Salmonella choleraesuis</name>
    <dbReference type="NCBI Taxonomy" id="28901"/>
    <lineage>
        <taxon>Bacteria</taxon>
        <taxon>Pseudomonadati</taxon>
        <taxon>Pseudomonadota</taxon>
        <taxon>Gammaproteobacteria</taxon>
        <taxon>Enterobacterales</taxon>
        <taxon>Enterobacteriaceae</taxon>
        <taxon>Salmonella</taxon>
    </lineage>
</organism>